<reference evidence="5" key="1">
    <citation type="submission" date="2021-06" db="EMBL/GenBank/DDBJ databases">
        <title>Description of novel taxa of the family Lachnospiraceae.</title>
        <authorList>
            <person name="Chaplin A.V."/>
            <person name="Sokolova S.R."/>
            <person name="Pikina A.P."/>
            <person name="Korzhanova M."/>
            <person name="Belova V."/>
            <person name="Korostin D."/>
            <person name="Efimov B.A."/>
        </authorList>
    </citation>
    <scope>NUCLEOTIDE SEQUENCE</scope>
    <source>
        <strain evidence="5">ASD5720</strain>
    </source>
</reference>
<dbReference type="SMART" id="SM00342">
    <property type="entry name" value="HTH_ARAC"/>
    <property type="match status" value="1"/>
</dbReference>
<dbReference type="InterPro" id="IPR011051">
    <property type="entry name" value="RmlC_Cupin_sf"/>
</dbReference>
<dbReference type="Proteomes" id="UP000712157">
    <property type="component" value="Unassembled WGS sequence"/>
</dbReference>
<dbReference type="EMBL" id="JAHQCW010000014">
    <property type="protein sequence ID" value="MBU9736900.1"/>
    <property type="molecule type" value="Genomic_DNA"/>
</dbReference>
<keyword evidence="1" id="KW-0805">Transcription regulation</keyword>
<dbReference type="InterPro" id="IPR018062">
    <property type="entry name" value="HTH_AraC-typ_CS"/>
</dbReference>
<dbReference type="InterPro" id="IPR014710">
    <property type="entry name" value="RmlC-like_jellyroll"/>
</dbReference>
<dbReference type="AlphaFoldDB" id="A0A949K1B2"/>
<dbReference type="InterPro" id="IPR018060">
    <property type="entry name" value="HTH_AraC"/>
</dbReference>
<dbReference type="PANTHER" id="PTHR43280">
    <property type="entry name" value="ARAC-FAMILY TRANSCRIPTIONAL REGULATOR"/>
    <property type="match status" value="1"/>
</dbReference>
<evidence type="ECO:0000313" key="6">
    <source>
        <dbReference type="Proteomes" id="UP000712157"/>
    </source>
</evidence>
<dbReference type="PANTHER" id="PTHR43280:SF2">
    <property type="entry name" value="HTH-TYPE TRANSCRIPTIONAL REGULATOR EXSA"/>
    <property type="match status" value="1"/>
</dbReference>
<organism evidence="5 6">
    <name type="scientific">Diplocloster agilis</name>
    <dbReference type="NCBI Taxonomy" id="2850323"/>
    <lineage>
        <taxon>Bacteria</taxon>
        <taxon>Bacillati</taxon>
        <taxon>Bacillota</taxon>
        <taxon>Clostridia</taxon>
        <taxon>Lachnospirales</taxon>
        <taxon>Lachnospiraceae</taxon>
        <taxon>Diplocloster</taxon>
    </lineage>
</organism>
<name>A0A949K1B2_9FIRM</name>
<dbReference type="SUPFAM" id="SSF46689">
    <property type="entry name" value="Homeodomain-like"/>
    <property type="match status" value="2"/>
</dbReference>
<dbReference type="Gene3D" id="2.60.120.10">
    <property type="entry name" value="Jelly Rolls"/>
    <property type="match status" value="1"/>
</dbReference>
<sequence>MIENINGKHETVHFKEHNAIKMYLNDEFEDYPEHWHTPVEIIFPIENHYMVSCGNVDYHLKEEDILLITPGTLHRISAPKSGMRIIFQVDLSFLNRFQDIDSAISMLAPAKIITPGTMPSIYEDAKKLILEIQRECLEAAPLCDALAFAKIAEFFVLLGRECLCNNLLFDVAPTKHQEYTEKFLNICDYISAHCAEDLTLDDIAGRAGFSKYHFSRLFKQFTGETFYKFLNTKRIAYAQNLLIDPGLSITEIAYLSGFNSISSFVRMFKALTAYTPTAYRQLYHS</sequence>
<dbReference type="Gene3D" id="1.10.10.60">
    <property type="entry name" value="Homeodomain-like"/>
    <property type="match status" value="2"/>
</dbReference>
<protein>
    <submittedName>
        <fullName evidence="5">AraC family transcriptional regulator</fullName>
    </submittedName>
</protein>
<dbReference type="SUPFAM" id="SSF51182">
    <property type="entry name" value="RmlC-like cupins"/>
    <property type="match status" value="1"/>
</dbReference>
<feature type="domain" description="HTH araC/xylS-type" evidence="4">
    <location>
        <begin position="184"/>
        <end position="282"/>
    </location>
</feature>
<dbReference type="GO" id="GO:0043565">
    <property type="term" value="F:sequence-specific DNA binding"/>
    <property type="evidence" value="ECO:0007669"/>
    <property type="project" value="InterPro"/>
</dbReference>
<dbReference type="GO" id="GO:0003700">
    <property type="term" value="F:DNA-binding transcription factor activity"/>
    <property type="evidence" value="ECO:0007669"/>
    <property type="project" value="InterPro"/>
</dbReference>
<dbReference type="PROSITE" id="PS00041">
    <property type="entry name" value="HTH_ARAC_FAMILY_1"/>
    <property type="match status" value="1"/>
</dbReference>
<keyword evidence="2" id="KW-0238">DNA-binding</keyword>
<evidence type="ECO:0000259" key="4">
    <source>
        <dbReference type="PROSITE" id="PS01124"/>
    </source>
</evidence>
<dbReference type="PROSITE" id="PS01124">
    <property type="entry name" value="HTH_ARAC_FAMILY_2"/>
    <property type="match status" value="1"/>
</dbReference>
<dbReference type="RefSeq" id="WP_238721507.1">
    <property type="nucleotide sequence ID" value="NZ_JAHQCW010000014.1"/>
</dbReference>
<dbReference type="InterPro" id="IPR009057">
    <property type="entry name" value="Homeodomain-like_sf"/>
</dbReference>
<evidence type="ECO:0000256" key="2">
    <source>
        <dbReference type="ARBA" id="ARBA00023125"/>
    </source>
</evidence>
<evidence type="ECO:0000256" key="1">
    <source>
        <dbReference type="ARBA" id="ARBA00023015"/>
    </source>
</evidence>
<comment type="caution">
    <text evidence="5">The sequence shown here is derived from an EMBL/GenBank/DDBJ whole genome shotgun (WGS) entry which is preliminary data.</text>
</comment>
<accession>A0A949K1B2</accession>
<proteinExistence type="predicted"/>
<evidence type="ECO:0000256" key="3">
    <source>
        <dbReference type="ARBA" id="ARBA00023163"/>
    </source>
</evidence>
<gene>
    <name evidence="5" type="ORF">KTH89_10150</name>
</gene>
<keyword evidence="6" id="KW-1185">Reference proteome</keyword>
<dbReference type="Pfam" id="PF12833">
    <property type="entry name" value="HTH_18"/>
    <property type="match status" value="1"/>
</dbReference>
<keyword evidence="3" id="KW-0804">Transcription</keyword>
<evidence type="ECO:0000313" key="5">
    <source>
        <dbReference type="EMBL" id="MBU9736900.1"/>
    </source>
</evidence>